<dbReference type="GO" id="GO:0000209">
    <property type="term" value="P:protein polyubiquitination"/>
    <property type="evidence" value="ECO:0007669"/>
    <property type="project" value="InterPro"/>
</dbReference>
<keyword evidence="3" id="KW-0808">Transferase</keyword>
<feature type="compositionally biased region" description="Basic residues" evidence="4">
    <location>
        <begin position="549"/>
        <end position="558"/>
    </location>
</feature>
<keyword evidence="6" id="KW-1185">Reference proteome</keyword>
<dbReference type="InterPro" id="IPR044611">
    <property type="entry name" value="E3A/B/C-like"/>
</dbReference>
<comment type="caution">
    <text evidence="5">The sequence shown here is derived from an EMBL/GenBank/DDBJ whole genome shotgun (WGS) entry which is preliminary data.</text>
</comment>
<feature type="region of interest" description="Disordered" evidence="4">
    <location>
        <begin position="435"/>
        <end position="475"/>
    </location>
</feature>
<evidence type="ECO:0000256" key="3">
    <source>
        <dbReference type="ARBA" id="ARBA00022679"/>
    </source>
</evidence>
<evidence type="ECO:0000313" key="5">
    <source>
        <dbReference type="EMBL" id="ETO25254.1"/>
    </source>
</evidence>
<evidence type="ECO:0000256" key="2">
    <source>
        <dbReference type="ARBA" id="ARBA00012485"/>
    </source>
</evidence>
<dbReference type="AlphaFoldDB" id="X6NHM8"/>
<dbReference type="EMBL" id="ASPP01008665">
    <property type="protein sequence ID" value="ETO25254.1"/>
    <property type="molecule type" value="Genomic_DNA"/>
</dbReference>
<dbReference type="GO" id="GO:0061630">
    <property type="term" value="F:ubiquitin protein ligase activity"/>
    <property type="evidence" value="ECO:0007669"/>
    <property type="project" value="UniProtKB-EC"/>
</dbReference>
<feature type="non-terminal residue" evidence="5">
    <location>
        <position position="735"/>
    </location>
</feature>
<dbReference type="PANTHER" id="PTHR45700:SF2">
    <property type="entry name" value="UBIQUITIN-PROTEIN LIGASE E3C"/>
    <property type="match status" value="1"/>
</dbReference>
<sequence length="735" mass="85282">MKINWRTGQAMAAKNIKDENNCEKAIHIVFKRFQKEEGKKGRGKIKDSMFHNPDTSSDRDKLLAKVRADRQLRQYEKQKIDVCNVIQRHWRMISARLAYANTLRKHFDGGVRQLANDLNLSPNQQQVPIARQCNHNVHSLVQFYYHQDSVDRNRATIIFSLINKSMSIEAKDISDYHLLLYGLSLSDVSMQVSVVACSTIDKLKQEMWRRDMCKLWRISMKLMESMYEEVSGTAETTKSNSNSNPRTVINVKTVIGFVLNIMNIHNVRLSKMTDELKEFVKQCIISPMKHEFYWKWKMTLMLAQHYELNDLAQRILVMSHVACQLDAHLLQDFVEQIVSIPNLWMTHPQVFVSTETSTGLAHISPTILEWLPLIANHSSQSELFVNERSAIALINNCAVLFDCIDTMTTTTFEDFMKFYGELVSKYRRYLTEDILEDGEDGHDDDDDDDDNDDEEEEKEKKYEIDDDDNGLDQTTKDRMEMELEVKGKSNEEEEKKEMTNVMDMTDVTDMTDATDVKSGIDVDGDSKMNDKTVITLDDMTNKDKDKDKDKRKKKKNKQTKTFNPSLENVNKLCDSKIVLKLFWRIFQHATMTINQQRYVYRATEPLGKDLQKHIAQAIDLPITRTILEFAHTLIITFSSLHDVRKEYISTLSFFTPCVSCVWELLVHEIGLSPSGSNNVDIWKDALWVNSSVHQLLDLFLLLYNNHLFVMEKEEFVQQISPFTISTLPSLIQILK</sequence>
<dbReference type="GO" id="GO:0006511">
    <property type="term" value="P:ubiquitin-dependent protein catabolic process"/>
    <property type="evidence" value="ECO:0007669"/>
    <property type="project" value="TreeGrafter"/>
</dbReference>
<reference evidence="5 6" key="1">
    <citation type="journal article" date="2013" name="Curr. Biol.">
        <title>The Genome of the Foraminiferan Reticulomyxa filosa.</title>
        <authorList>
            <person name="Glockner G."/>
            <person name="Hulsmann N."/>
            <person name="Schleicher M."/>
            <person name="Noegel A.A."/>
            <person name="Eichinger L."/>
            <person name="Gallinger C."/>
            <person name="Pawlowski J."/>
            <person name="Sierra R."/>
            <person name="Euteneuer U."/>
            <person name="Pillet L."/>
            <person name="Moustafa A."/>
            <person name="Platzer M."/>
            <person name="Groth M."/>
            <person name="Szafranski K."/>
            <person name="Schliwa M."/>
        </authorList>
    </citation>
    <scope>NUCLEOTIDE SEQUENCE [LARGE SCALE GENOMIC DNA]</scope>
</reference>
<evidence type="ECO:0000256" key="4">
    <source>
        <dbReference type="SAM" id="MobiDB-lite"/>
    </source>
</evidence>
<gene>
    <name evidence="5" type="ORF">RFI_11875</name>
</gene>
<organism evidence="5 6">
    <name type="scientific">Reticulomyxa filosa</name>
    <dbReference type="NCBI Taxonomy" id="46433"/>
    <lineage>
        <taxon>Eukaryota</taxon>
        <taxon>Sar</taxon>
        <taxon>Rhizaria</taxon>
        <taxon>Retaria</taxon>
        <taxon>Foraminifera</taxon>
        <taxon>Monothalamids</taxon>
        <taxon>Reticulomyxidae</taxon>
        <taxon>Reticulomyxa</taxon>
    </lineage>
</organism>
<evidence type="ECO:0000313" key="6">
    <source>
        <dbReference type="Proteomes" id="UP000023152"/>
    </source>
</evidence>
<evidence type="ECO:0000256" key="1">
    <source>
        <dbReference type="ARBA" id="ARBA00000885"/>
    </source>
</evidence>
<dbReference type="PANTHER" id="PTHR45700">
    <property type="entry name" value="UBIQUITIN-PROTEIN LIGASE E3C"/>
    <property type="match status" value="1"/>
</dbReference>
<dbReference type="EC" id="2.3.2.26" evidence="2"/>
<accession>X6NHM8</accession>
<protein>
    <recommendedName>
        <fullName evidence="2">HECT-type E3 ubiquitin transferase</fullName>
        <ecNumber evidence="2">2.3.2.26</ecNumber>
    </recommendedName>
</protein>
<name>X6NHM8_RETFI</name>
<comment type="catalytic activity">
    <reaction evidence="1">
        <text>S-ubiquitinyl-[E2 ubiquitin-conjugating enzyme]-L-cysteine + [acceptor protein]-L-lysine = [E2 ubiquitin-conjugating enzyme]-L-cysteine + N(6)-ubiquitinyl-[acceptor protein]-L-lysine.</text>
        <dbReference type="EC" id="2.3.2.26"/>
    </reaction>
</comment>
<dbReference type="Proteomes" id="UP000023152">
    <property type="component" value="Unassembled WGS sequence"/>
</dbReference>
<feature type="region of interest" description="Disordered" evidence="4">
    <location>
        <begin position="541"/>
        <end position="561"/>
    </location>
</feature>
<feature type="compositionally biased region" description="Acidic residues" evidence="4">
    <location>
        <begin position="435"/>
        <end position="457"/>
    </location>
</feature>
<proteinExistence type="predicted"/>